<gene>
    <name evidence="1" type="ORF">D3227_19770</name>
</gene>
<accession>A0A3A5KKS8</accession>
<proteinExistence type="predicted"/>
<protein>
    <submittedName>
        <fullName evidence="1">Uncharacterized protein</fullName>
    </submittedName>
</protein>
<reference evidence="1 2" key="1">
    <citation type="submission" date="2018-09" db="EMBL/GenBank/DDBJ databases">
        <title>Mesorhizobium carmichaelinearum sp. nov. isolated from Carmichaelinea spp. root nodules in New Zealand.</title>
        <authorList>
            <person name="De Meyer S.E."/>
        </authorList>
    </citation>
    <scope>NUCLEOTIDE SEQUENCE [LARGE SCALE GENOMIC DNA]</scope>
    <source>
        <strain evidence="1 2">ICMP19557</strain>
    </source>
</reference>
<dbReference type="Proteomes" id="UP000272706">
    <property type="component" value="Unassembled WGS sequence"/>
</dbReference>
<keyword evidence="2" id="KW-1185">Reference proteome</keyword>
<evidence type="ECO:0000313" key="1">
    <source>
        <dbReference type="EMBL" id="RJT36344.1"/>
    </source>
</evidence>
<comment type="caution">
    <text evidence="1">The sequence shown here is derived from an EMBL/GenBank/DDBJ whole genome shotgun (WGS) entry which is preliminary data.</text>
</comment>
<dbReference type="EMBL" id="QZWZ01000015">
    <property type="protein sequence ID" value="RJT36344.1"/>
    <property type="molecule type" value="Genomic_DNA"/>
</dbReference>
<name>A0A3A5KKS8_9HYPH</name>
<organism evidence="1 2">
    <name type="scientific">Mesorhizobium waimense</name>
    <dbReference type="NCBI Taxonomy" id="1300307"/>
    <lineage>
        <taxon>Bacteria</taxon>
        <taxon>Pseudomonadati</taxon>
        <taxon>Pseudomonadota</taxon>
        <taxon>Alphaproteobacteria</taxon>
        <taxon>Hyphomicrobiales</taxon>
        <taxon>Phyllobacteriaceae</taxon>
        <taxon>Mesorhizobium</taxon>
    </lineage>
</organism>
<sequence>MSLRRFDALLYATRRQRNDAAPLASPIRIGDRILTNDGMMGVVVCNLDTREFSDEHPEASWGYLGNRVVVMTEAGLIHFPSECMGNFRKAER</sequence>
<dbReference type="AlphaFoldDB" id="A0A3A5KKS8"/>
<evidence type="ECO:0000313" key="2">
    <source>
        <dbReference type="Proteomes" id="UP000272706"/>
    </source>
</evidence>